<dbReference type="InterPro" id="IPR050126">
    <property type="entry name" value="Ap4A_hydrolase"/>
</dbReference>
<keyword evidence="1" id="KW-0533">Nickel</keyword>
<dbReference type="SUPFAM" id="SSF56300">
    <property type="entry name" value="Metallo-dependent phosphatases"/>
    <property type="match status" value="1"/>
</dbReference>
<dbReference type="Proteomes" id="UP000248555">
    <property type="component" value="Unassembled WGS sequence"/>
</dbReference>
<protein>
    <submittedName>
        <fullName evidence="4">Protein phosphatase</fullName>
    </submittedName>
</protein>
<evidence type="ECO:0000256" key="1">
    <source>
        <dbReference type="ARBA" id="ARBA00022596"/>
    </source>
</evidence>
<dbReference type="PANTHER" id="PTHR42850">
    <property type="entry name" value="METALLOPHOSPHOESTERASE"/>
    <property type="match status" value="1"/>
</dbReference>
<evidence type="ECO:0000313" key="4">
    <source>
        <dbReference type="EMBL" id="RAK17059.1"/>
    </source>
</evidence>
<name>A0A327YEZ6_9BACL</name>
<evidence type="ECO:0000259" key="3">
    <source>
        <dbReference type="Pfam" id="PF00149"/>
    </source>
</evidence>
<keyword evidence="2" id="KW-0378">Hydrolase</keyword>
<dbReference type="InterPro" id="IPR004843">
    <property type="entry name" value="Calcineurin-like_PHP"/>
</dbReference>
<reference evidence="4 5" key="1">
    <citation type="submission" date="2018-06" db="EMBL/GenBank/DDBJ databases">
        <title>Genomic Encyclopedia of Type Strains, Phase III (KMG-III): the genomes of soil and plant-associated and newly described type strains.</title>
        <authorList>
            <person name="Whitman W."/>
        </authorList>
    </citation>
    <scope>NUCLEOTIDE SEQUENCE [LARGE SCALE GENOMIC DNA]</scope>
    <source>
        <strain evidence="4 5">CGMCC 1.8979</strain>
    </source>
</reference>
<dbReference type="CDD" id="cd07423">
    <property type="entry name" value="MPP_Prp_like"/>
    <property type="match status" value="1"/>
</dbReference>
<dbReference type="EMBL" id="QLMH01000014">
    <property type="protein sequence ID" value="RAK17059.1"/>
    <property type="molecule type" value="Genomic_DNA"/>
</dbReference>
<dbReference type="InterPro" id="IPR023937">
    <property type="entry name" value="Bis(5'-nucleosyl)-tetraP_PrpE"/>
</dbReference>
<dbReference type="GO" id="GO:0016791">
    <property type="term" value="F:phosphatase activity"/>
    <property type="evidence" value="ECO:0007669"/>
    <property type="project" value="TreeGrafter"/>
</dbReference>
<dbReference type="InterPro" id="IPR029052">
    <property type="entry name" value="Metallo-depent_PP-like"/>
</dbReference>
<dbReference type="HAMAP" id="MF_01443">
    <property type="entry name" value="PrpE"/>
    <property type="match status" value="1"/>
</dbReference>
<dbReference type="Pfam" id="PF00149">
    <property type="entry name" value="Metallophos"/>
    <property type="match status" value="1"/>
</dbReference>
<keyword evidence="5" id="KW-1185">Reference proteome</keyword>
<sequence length="251" mass="28752">MKVGELMKIDIIGDIHGCYNELKELTKKLGYEWKNDIPVHPQGRKLGFVGDLTDRGPQSLKVIETVYRLVNSHLAYYVPGNHCNKLYRFFLGRNVQITHGLETTVAEYESLSSDKQVEIRKKFMKLYENAPLYEVLDHGKLVIAHAGIRADYIGRYDKKAQTFVLYGDITGETNPDGTPVRRDWAKHYKGPAWIIYGHTPVKEPRIVNRTVNIDTGCVFGGKLTALRYPEMETVSVPSTMPFIREKFREFA</sequence>
<dbReference type="GO" id="GO:0016151">
    <property type="term" value="F:nickel cation binding"/>
    <property type="evidence" value="ECO:0007669"/>
    <property type="project" value="InterPro"/>
</dbReference>
<gene>
    <name evidence="4" type="ORF">B0I26_11465</name>
</gene>
<dbReference type="AlphaFoldDB" id="A0A327YEZ6"/>
<dbReference type="InterPro" id="IPR041780">
    <property type="entry name" value="MPP_PrpE-like"/>
</dbReference>
<dbReference type="PANTHER" id="PTHR42850:SF7">
    <property type="entry name" value="BIS(5'-NUCLEOSYL)-TETRAPHOSPHATASE PRPE [ASYMMETRICAL]"/>
    <property type="match status" value="1"/>
</dbReference>
<evidence type="ECO:0000256" key="2">
    <source>
        <dbReference type="ARBA" id="ARBA00022801"/>
    </source>
</evidence>
<organism evidence="4 5">
    <name type="scientific">Paranoxybacillus vitaminiphilus</name>
    <dbReference type="NCBI Taxonomy" id="581036"/>
    <lineage>
        <taxon>Bacteria</taxon>
        <taxon>Bacillati</taxon>
        <taxon>Bacillota</taxon>
        <taxon>Bacilli</taxon>
        <taxon>Bacillales</taxon>
        <taxon>Anoxybacillaceae</taxon>
        <taxon>Paranoxybacillus</taxon>
    </lineage>
</organism>
<feature type="domain" description="Calcineurin-like phosphoesterase" evidence="3">
    <location>
        <begin position="7"/>
        <end position="201"/>
    </location>
</feature>
<proteinExistence type="inferred from homology"/>
<dbReference type="GO" id="GO:0005737">
    <property type="term" value="C:cytoplasm"/>
    <property type="evidence" value="ECO:0007669"/>
    <property type="project" value="TreeGrafter"/>
</dbReference>
<accession>A0A327YEZ6</accession>
<comment type="caution">
    <text evidence="4">The sequence shown here is derived from an EMBL/GenBank/DDBJ whole genome shotgun (WGS) entry which is preliminary data.</text>
</comment>
<dbReference type="GO" id="GO:0004081">
    <property type="term" value="F:bis(5'-nucleosyl)-tetraphosphatase (asymmetrical) activity"/>
    <property type="evidence" value="ECO:0007669"/>
    <property type="project" value="InterPro"/>
</dbReference>
<dbReference type="InterPro" id="IPR006186">
    <property type="entry name" value="Ser/Thr-sp_prot-phosphatase"/>
</dbReference>
<dbReference type="NCBIfam" id="NF010148">
    <property type="entry name" value="PRK13625.1"/>
    <property type="match status" value="1"/>
</dbReference>
<dbReference type="PRINTS" id="PR00114">
    <property type="entry name" value="STPHPHTASE"/>
</dbReference>
<evidence type="ECO:0000313" key="5">
    <source>
        <dbReference type="Proteomes" id="UP000248555"/>
    </source>
</evidence>
<dbReference type="Gene3D" id="3.60.21.10">
    <property type="match status" value="1"/>
</dbReference>